<evidence type="ECO:0000313" key="1">
    <source>
        <dbReference type="EMBL" id="SBQ70407.1"/>
    </source>
</evidence>
<name>A0A1A8GGW2_9TELE</name>
<feature type="non-terminal residue" evidence="1">
    <location>
        <position position="46"/>
    </location>
</feature>
<accession>A0A1A8GGW2</accession>
<dbReference type="EMBL" id="HAEC01002330">
    <property type="protein sequence ID" value="SBQ70407.1"/>
    <property type="molecule type" value="Transcribed_RNA"/>
</dbReference>
<reference evidence="1" key="1">
    <citation type="submission" date="2016-05" db="EMBL/GenBank/DDBJ databases">
        <authorList>
            <person name="Lavstsen T."/>
            <person name="Jespersen J.S."/>
        </authorList>
    </citation>
    <scope>NUCLEOTIDE SEQUENCE</scope>
    <source>
        <tissue evidence="1">Brain</tissue>
    </source>
</reference>
<protein>
    <submittedName>
        <fullName evidence="1">Uncharacterized protein</fullName>
    </submittedName>
</protein>
<reference evidence="1" key="2">
    <citation type="submission" date="2016-06" db="EMBL/GenBank/DDBJ databases">
        <title>The genome of a short-lived fish provides insights into sex chromosome evolution and the genetic control of aging.</title>
        <authorList>
            <person name="Reichwald K."/>
            <person name="Felder M."/>
            <person name="Petzold A."/>
            <person name="Koch P."/>
            <person name="Groth M."/>
            <person name="Platzer M."/>
        </authorList>
    </citation>
    <scope>NUCLEOTIDE SEQUENCE</scope>
    <source>
        <tissue evidence="1">Brain</tissue>
    </source>
</reference>
<gene>
    <name evidence="1" type="primary">Nfu_g_1_013899</name>
</gene>
<organism evidence="1">
    <name type="scientific">Nothobranchius korthausae</name>
    <dbReference type="NCBI Taxonomy" id="1143690"/>
    <lineage>
        <taxon>Eukaryota</taxon>
        <taxon>Metazoa</taxon>
        <taxon>Chordata</taxon>
        <taxon>Craniata</taxon>
        <taxon>Vertebrata</taxon>
        <taxon>Euteleostomi</taxon>
        <taxon>Actinopterygii</taxon>
        <taxon>Neopterygii</taxon>
        <taxon>Teleostei</taxon>
        <taxon>Neoteleostei</taxon>
        <taxon>Acanthomorphata</taxon>
        <taxon>Ovalentaria</taxon>
        <taxon>Atherinomorphae</taxon>
        <taxon>Cyprinodontiformes</taxon>
        <taxon>Nothobranchiidae</taxon>
        <taxon>Nothobranchius</taxon>
    </lineage>
</organism>
<feature type="non-terminal residue" evidence="1">
    <location>
        <position position="1"/>
    </location>
</feature>
<dbReference type="AlphaFoldDB" id="A0A1A8GGW2"/>
<proteinExistence type="predicted"/>
<sequence length="46" mass="5060">GEFPDPRHAESHSTSWLSKRKVIYWKTGTKIAPGSPVGSELFSSCP</sequence>